<evidence type="ECO:0000313" key="1">
    <source>
        <dbReference type="EMBL" id="CAL1586939.1"/>
    </source>
</evidence>
<evidence type="ECO:0000313" key="2">
    <source>
        <dbReference type="Proteomes" id="UP001497482"/>
    </source>
</evidence>
<proteinExistence type="predicted"/>
<dbReference type="EMBL" id="OZ035839">
    <property type="protein sequence ID" value="CAL1586939.1"/>
    <property type="molecule type" value="Genomic_DNA"/>
</dbReference>
<dbReference type="Proteomes" id="UP001497482">
    <property type="component" value="Chromosome 17"/>
</dbReference>
<sequence>MTSPPPDVFSALRAPTVALTNLPAIKDKDPIQTGAWMAIDQAGFTLMGGAQDRISSHKDGSTGEWLPRLKSGPNVCSDYRHFQELFQVQAQAQLLRIGAKSLGLHLSPVTKQTTA</sequence>
<accession>A0AAV2KG68</accession>
<gene>
    <name evidence="1" type="ORF">KC01_LOCUS16920</name>
</gene>
<reference evidence="1 2" key="1">
    <citation type="submission" date="2024-04" db="EMBL/GenBank/DDBJ databases">
        <authorList>
            <person name="Waldvogel A.-M."/>
            <person name="Schoenle A."/>
        </authorList>
    </citation>
    <scope>NUCLEOTIDE SEQUENCE [LARGE SCALE GENOMIC DNA]</scope>
</reference>
<keyword evidence="2" id="KW-1185">Reference proteome</keyword>
<dbReference type="AlphaFoldDB" id="A0AAV2KG68"/>
<name>A0AAV2KG68_KNICA</name>
<organism evidence="1 2">
    <name type="scientific">Knipowitschia caucasica</name>
    <name type="common">Caucasian dwarf goby</name>
    <name type="synonym">Pomatoschistus caucasicus</name>
    <dbReference type="NCBI Taxonomy" id="637954"/>
    <lineage>
        <taxon>Eukaryota</taxon>
        <taxon>Metazoa</taxon>
        <taxon>Chordata</taxon>
        <taxon>Craniata</taxon>
        <taxon>Vertebrata</taxon>
        <taxon>Euteleostomi</taxon>
        <taxon>Actinopterygii</taxon>
        <taxon>Neopterygii</taxon>
        <taxon>Teleostei</taxon>
        <taxon>Neoteleostei</taxon>
        <taxon>Acanthomorphata</taxon>
        <taxon>Gobiaria</taxon>
        <taxon>Gobiiformes</taxon>
        <taxon>Gobioidei</taxon>
        <taxon>Gobiidae</taxon>
        <taxon>Gobiinae</taxon>
        <taxon>Knipowitschia</taxon>
    </lineage>
</organism>
<protein>
    <submittedName>
        <fullName evidence="1">Uncharacterized protein</fullName>
    </submittedName>
</protein>